<evidence type="ECO:0000313" key="3">
    <source>
        <dbReference type="Proteomes" id="UP000568022"/>
    </source>
</evidence>
<organism evidence="2 3">
    <name type="scientific">Streptomyces griseoloalbus</name>
    <dbReference type="NCBI Taxonomy" id="67303"/>
    <lineage>
        <taxon>Bacteria</taxon>
        <taxon>Bacillati</taxon>
        <taxon>Actinomycetota</taxon>
        <taxon>Actinomycetes</taxon>
        <taxon>Kitasatosporales</taxon>
        <taxon>Streptomycetaceae</taxon>
        <taxon>Streptomyces</taxon>
    </lineage>
</organism>
<dbReference type="EMBL" id="JACHJE010000004">
    <property type="protein sequence ID" value="MBB5125078.1"/>
    <property type="molecule type" value="Genomic_DNA"/>
</dbReference>
<dbReference type="Pfam" id="PF24410">
    <property type="entry name" value="wHTH-HSP90_Na-assoc"/>
    <property type="match status" value="1"/>
</dbReference>
<reference evidence="2 3" key="1">
    <citation type="submission" date="2020-08" db="EMBL/GenBank/DDBJ databases">
        <title>Genomic Encyclopedia of Type Strains, Phase III (KMG-III): the genomes of soil and plant-associated and newly described type strains.</title>
        <authorList>
            <person name="Whitman W."/>
        </authorList>
    </citation>
    <scope>NUCLEOTIDE SEQUENCE [LARGE SCALE GENOMIC DNA]</scope>
    <source>
        <strain evidence="2 3">CECT 3226</strain>
    </source>
</reference>
<gene>
    <name evidence="2" type="ORF">FHS32_001810</name>
</gene>
<dbReference type="Proteomes" id="UP000568022">
    <property type="component" value="Unassembled WGS sequence"/>
</dbReference>
<evidence type="ECO:0000313" key="2">
    <source>
        <dbReference type="EMBL" id="MBB5125078.1"/>
    </source>
</evidence>
<dbReference type="AlphaFoldDB" id="A0A7W8BLZ4"/>
<protein>
    <recommendedName>
        <fullName evidence="1">wHTH-Hsp90 Na associated domain-containing protein</fullName>
    </recommendedName>
</protein>
<name>A0A7W8BLZ4_9ACTN</name>
<proteinExistence type="predicted"/>
<comment type="caution">
    <text evidence="2">The sequence shown here is derived from an EMBL/GenBank/DDBJ whole genome shotgun (WGS) entry which is preliminary data.</text>
</comment>
<keyword evidence="3" id="KW-1185">Reference proteome</keyword>
<dbReference type="InterPro" id="IPR056507">
    <property type="entry name" value="wHTH-HSP90_Na-assoc"/>
</dbReference>
<sequence>MRSVTSGELATSLTAALAVLGDAPAREALLEAMGEGTSSSTRRAVLWSLADFEKQAIDRILLSRDQDGLAPGIDPGEELTERDVWAYARAARLPTHEVRARYEALAERYPLKLSWRTRGT</sequence>
<evidence type="ECO:0000259" key="1">
    <source>
        <dbReference type="Pfam" id="PF24410"/>
    </source>
</evidence>
<feature type="domain" description="wHTH-Hsp90 Na associated" evidence="1">
    <location>
        <begin position="57"/>
        <end position="105"/>
    </location>
</feature>
<accession>A0A7W8BLZ4</accession>